<comment type="subunit">
    <text evidence="6">Homohexamer; trimer of dimers.</text>
</comment>
<comment type="pathway">
    <text evidence="2 6">Cofactor biosynthesis; molybdopterin biosynthesis.</text>
</comment>
<dbReference type="UniPathway" id="UPA00344"/>
<dbReference type="GO" id="GO:0061799">
    <property type="term" value="F:cyclic pyranopterin monophosphate synthase activity"/>
    <property type="evidence" value="ECO:0007669"/>
    <property type="project" value="UniProtKB-UniRule"/>
</dbReference>
<feature type="binding site" evidence="6">
    <location>
        <begin position="111"/>
        <end position="112"/>
    </location>
    <ligand>
        <name>substrate</name>
    </ligand>
</feature>
<evidence type="ECO:0000256" key="3">
    <source>
        <dbReference type="ARBA" id="ARBA00012575"/>
    </source>
</evidence>
<gene>
    <name evidence="6" type="primary">moaC</name>
    <name evidence="8" type="ORF">SAMN02745975_02087</name>
</gene>
<sequence>MLTHMDEKGRARMVEVGHKEETKRVAVARGSIQMDTVTLERIQEGKIAKGDVLAVAQVAGIMGAKKTSDLIPMCHNIFITGVDMDFIIDIPNNKIHIEAAVKTTGKTGVEMEALQAVSIAALTIYDMCKAIDKNMVISDIRLVKKTGGKSGIYMREGEAIDG</sequence>
<comment type="function">
    <text evidence="6">Catalyzes the conversion of (8S)-3',8-cyclo-7,8-dihydroguanosine 5'-triphosphate to cyclic pyranopterin monophosphate (cPMP).</text>
</comment>
<dbReference type="HAMAP" id="MF_01224_B">
    <property type="entry name" value="MoaC_B"/>
    <property type="match status" value="1"/>
</dbReference>
<reference evidence="9" key="1">
    <citation type="submission" date="2016-11" db="EMBL/GenBank/DDBJ databases">
        <authorList>
            <person name="Varghese N."/>
            <person name="Submissions S."/>
        </authorList>
    </citation>
    <scope>NUCLEOTIDE SEQUENCE [LARGE SCALE GENOMIC DNA]</scope>
    <source>
        <strain evidence="9">DSM 17957</strain>
    </source>
</reference>
<dbReference type="CDD" id="cd01420">
    <property type="entry name" value="MoaC_PE"/>
    <property type="match status" value="1"/>
</dbReference>
<dbReference type="InterPro" id="IPR050105">
    <property type="entry name" value="MoCo_biosynth_MoaA/MoaC"/>
</dbReference>
<feature type="active site" evidence="6">
    <location>
        <position position="126"/>
    </location>
</feature>
<dbReference type="InterPro" id="IPR023045">
    <property type="entry name" value="MoaC"/>
</dbReference>
<dbReference type="Gene3D" id="3.30.70.640">
    <property type="entry name" value="Molybdopterin cofactor biosynthesis C (MoaC) domain"/>
    <property type="match status" value="1"/>
</dbReference>
<dbReference type="NCBIfam" id="NF006870">
    <property type="entry name" value="PRK09364.1"/>
    <property type="match status" value="1"/>
</dbReference>
<evidence type="ECO:0000256" key="6">
    <source>
        <dbReference type="HAMAP-Rule" id="MF_01224"/>
    </source>
</evidence>
<dbReference type="GO" id="GO:0006777">
    <property type="term" value="P:Mo-molybdopterin cofactor biosynthetic process"/>
    <property type="evidence" value="ECO:0007669"/>
    <property type="project" value="UniProtKB-UniRule"/>
</dbReference>
<dbReference type="EMBL" id="FQZV01000025">
    <property type="protein sequence ID" value="SHJ43862.1"/>
    <property type="molecule type" value="Genomic_DNA"/>
</dbReference>
<keyword evidence="9" id="KW-1185">Reference proteome</keyword>
<comment type="similarity">
    <text evidence="6">Belongs to the MoaC family.</text>
</comment>
<evidence type="ECO:0000313" key="9">
    <source>
        <dbReference type="Proteomes" id="UP000184536"/>
    </source>
</evidence>
<evidence type="ECO:0000313" key="8">
    <source>
        <dbReference type="EMBL" id="SHJ43862.1"/>
    </source>
</evidence>
<dbReference type="EC" id="4.6.1.17" evidence="3 6"/>
<dbReference type="OrthoDB" id="9794429at2"/>
<evidence type="ECO:0000256" key="2">
    <source>
        <dbReference type="ARBA" id="ARBA00005046"/>
    </source>
</evidence>
<dbReference type="PANTHER" id="PTHR22960:SF29">
    <property type="entry name" value="CYCLIC PYRANOPTERIN MONOPHOSPHATE SYNTHASE"/>
    <property type="match status" value="1"/>
</dbReference>
<evidence type="ECO:0000259" key="7">
    <source>
        <dbReference type="Pfam" id="PF01967"/>
    </source>
</evidence>
<protein>
    <recommendedName>
        <fullName evidence="3 6">Cyclic pyranopterin monophosphate synthase</fullName>
        <ecNumber evidence="3 6">4.6.1.17</ecNumber>
    </recommendedName>
    <alternativeName>
        <fullName evidence="6">Molybdenum cofactor biosynthesis protein C</fullName>
    </alternativeName>
</protein>
<dbReference type="InterPro" id="IPR002820">
    <property type="entry name" value="Mopterin_CF_biosynth-C_dom"/>
</dbReference>
<dbReference type="SUPFAM" id="SSF55040">
    <property type="entry name" value="Molybdenum cofactor biosynthesis protein C, MoaC"/>
    <property type="match status" value="1"/>
</dbReference>
<dbReference type="AlphaFoldDB" id="A0A1M6JB47"/>
<feature type="domain" description="Molybdopterin cofactor biosynthesis C (MoaC)" evidence="7">
    <location>
        <begin position="13"/>
        <end position="148"/>
    </location>
</feature>
<evidence type="ECO:0000256" key="4">
    <source>
        <dbReference type="ARBA" id="ARBA00023150"/>
    </source>
</evidence>
<dbReference type="InterPro" id="IPR047594">
    <property type="entry name" value="MoaC_bact/euk"/>
</dbReference>
<dbReference type="Pfam" id="PF01967">
    <property type="entry name" value="MoaC"/>
    <property type="match status" value="1"/>
</dbReference>
<dbReference type="PANTHER" id="PTHR22960">
    <property type="entry name" value="MOLYBDOPTERIN COFACTOR SYNTHESIS PROTEIN A"/>
    <property type="match status" value="1"/>
</dbReference>
<evidence type="ECO:0000256" key="5">
    <source>
        <dbReference type="ARBA" id="ARBA00023239"/>
    </source>
</evidence>
<organism evidence="8 9">
    <name type="scientific">Geosporobacter subterraneus DSM 17957</name>
    <dbReference type="NCBI Taxonomy" id="1121919"/>
    <lineage>
        <taxon>Bacteria</taxon>
        <taxon>Bacillati</taxon>
        <taxon>Bacillota</taxon>
        <taxon>Clostridia</taxon>
        <taxon>Peptostreptococcales</taxon>
        <taxon>Thermotaleaceae</taxon>
        <taxon>Geosporobacter</taxon>
    </lineage>
</organism>
<feature type="binding site" evidence="6">
    <location>
        <begin position="73"/>
        <end position="75"/>
    </location>
    <ligand>
        <name>substrate</name>
    </ligand>
</feature>
<dbReference type="InterPro" id="IPR036522">
    <property type="entry name" value="MoaC_sf"/>
</dbReference>
<comment type="catalytic activity">
    <reaction evidence="1 6">
        <text>(8S)-3',8-cyclo-7,8-dihydroguanosine 5'-triphosphate = cyclic pyranopterin phosphate + diphosphate</text>
        <dbReference type="Rhea" id="RHEA:49580"/>
        <dbReference type="ChEBI" id="CHEBI:33019"/>
        <dbReference type="ChEBI" id="CHEBI:59648"/>
        <dbReference type="ChEBI" id="CHEBI:131766"/>
        <dbReference type="EC" id="4.6.1.17"/>
    </reaction>
</comment>
<proteinExistence type="inferred from homology"/>
<dbReference type="RefSeq" id="WP_110941224.1">
    <property type="nucleotide sequence ID" value="NZ_FQZV01000025.1"/>
</dbReference>
<dbReference type="STRING" id="1121919.SAMN02745975_02087"/>
<accession>A0A1M6JB47</accession>
<keyword evidence="5 6" id="KW-0456">Lyase</keyword>
<name>A0A1M6JB47_9FIRM</name>
<evidence type="ECO:0000256" key="1">
    <source>
        <dbReference type="ARBA" id="ARBA00001637"/>
    </source>
</evidence>
<dbReference type="NCBIfam" id="TIGR00581">
    <property type="entry name" value="moaC"/>
    <property type="match status" value="1"/>
</dbReference>
<keyword evidence="4 6" id="KW-0501">Molybdenum cofactor biosynthesis</keyword>
<dbReference type="Proteomes" id="UP000184536">
    <property type="component" value="Unassembled WGS sequence"/>
</dbReference>